<dbReference type="NCBIfam" id="TIGR01241">
    <property type="entry name" value="FtsH_fam"/>
    <property type="match status" value="1"/>
</dbReference>
<dbReference type="EMBL" id="CAEY01000867">
    <property type="status" value="NOT_ANNOTATED_CDS"/>
    <property type="molecule type" value="Genomic_DNA"/>
</dbReference>
<evidence type="ECO:0000256" key="11">
    <source>
        <dbReference type="ARBA" id="ARBA00022840"/>
    </source>
</evidence>
<evidence type="ECO:0000256" key="16">
    <source>
        <dbReference type="SAM" id="SignalP"/>
    </source>
</evidence>
<evidence type="ECO:0000256" key="15">
    <source>
        <dbReference type="RuleBase" id="RU003651"/>
    </source>
</evidence>
<dbReference type="InterPro" id="IPR003593">
    <property type="entry name" value="AAA+_ATPase"/>
</dbReference>
<comment type="similarity">
    <text evidence="15">Belongs to the AAA ATPase family.</text>
</comment>
<dbReference type="GO" id="GO:0046872">
    <property type="term" value="F:metal ion binding"/>
    <property type="evidence" value="ECO:0007669"/>
    <property type="project" value="UniProtKB-KW"/>
</dbReference>
<dbReference type="InterPro" id="IPR000642">
    <property type="entry name" value="Peptidase_M41"/>
</dbReference>
<dbReference type="Gene3D" id="1.10.8.60">
    <property type="match status" value="1"/>
</dbReference>
<keyword evidence="7" id="KW-0479">Metal-binding</keyword>
<dbReference type="Gene3D" id="1.20.58.760">
    <property type="entry name" value="Peptidase M41"/>
    <property type="match status" value="1"/>
</dbReference>
<comment type="cofactor">
    <cofactor evidence="1">
        <name>Zn(2+)</name>
        <dbReference type="ChEBI" id="CHEBI:29105"/>
    </cofactor>
</comment>
<keyword evidence="8 15" id="KW-0547">Nucleotide-binding</keyword>
<comment type="similarity">
    <text evidence="5">In the N-terminal section; belongs to the AAA ATPase family.</text>
</comment>
<evidence type="ECO:0000256" key="9">
    <source>
        <dbReference type="ARBA" id="ARBA00022801"/>
    </source>
</evidence>
<reference evidence="18" key="2">
    <citation type="submission" date="2015-06" db="UniProtKB">
        <authorList>
            <consortium name="EnsemblMetazoa"/>
        </authorList>
    </citation>
    <scope>IDENTIFICATION</scope>
</reference>
<keyword evidence="9" id="KW-0378">Hydrolase</keyword>
<evidence type="ECO:0000256" key="6">
    <source>
        <dbReference type="ARBA" id="ARBA00022670"/>
    </source>
</evidence>
<feature type="domain" description="AAA+ ATPase" evidence="17">
    <location>
        <begin position="71"/>
        <end position="208"/>
    </location>
</feature>
<dbReference type="HAMAP" id="MF_01458">
    <property type="entry name" value="FtsH"/>
    <property type="match status" value="1"/>
</dbReference>
<comment type="subcellular location">
    <subcellularLocation>
        <location evidence="3">Membrane</location>
    </subcellularLocation>
    <subcellularLocation>
        <location evidence="2">Mitochondrion</location>
    </subcellularLocation>
</comment>
<keyword evidence="19" id="KW-1185">Reference proteome</keyword>
<dbReference type="InterPro" id="IPR003959">
    <property type="entry name" value="ATPase_AAA_core"/>
</dbReference>
<feature type="chain" id="PRO_5012045422" description="AAA+ ATPase domain-containing protein" evidence="16">
    <location>
        <begin position="16"/>
        <end position="482"/>
    </location>
</feature>
<dbReference type="InterPro" id="IPR027417">
    <property type="entry name" value="P-loop_NTPase"/>
</dbReference>
<dbReference type="Pfam" id="PF00004">
    <property type="entry name" value="AAA"/>
    <property type="match status" value="1"/>
</dbReference>
<dbReference type="PANTHER" id="PTHR23076">
    <property type="entry name" value="METALLOPROTEASE M41 FTSH"/>
    <property type="match status" value="1"/>
</dbReference>
<dbReference type="GO" id="GO:0007005">
    <property type="term" value="P:mitochondrion organization"/>
    <property type="evidence" value="ECO:0007669"/>
    <property type="project" value="TreeGrafter"/>
</dbReference>
<evidence type="ECO:0000256" key="10">
    <source>
        <dbReference type="ARBA" id="ARBA00022833"/>
    </source>
</evidence>
<sequence length="482" mass="53165">MVMTLPLLILIEISARPFRRVLIGSGNLVSPEEIDVTFADVRGVEEAKQELQEIVEFLRNPDKFSALGGKLPKGVLLVGPPGTGKTLLARAVAGEAAVPFFHAAGPEFDEILVGQGARRVRDLFATAKLKAPCVVFIDEIDSVGGKRTNSVLHPYANQTINQLLTEMDGFRQNEGVIVLGATNRKEDLDKALLRPGRFDVEVHVPVPDLKDRENIFDLYLSRIKLAPNVDSKRLAKRTIGFTGADIENMVNQAALRAAIDGKSSVSMEYFESARDKVVMGPERKNKIPDEEANKNTAYHEAGHTLVALYTKGADPLHKVTIVPRGLSLGHTALMPDREKYSKTKMEYLADLDVLMGGRVAEEIIFGSEKVTPGASSDFKHATDIATSMVKHFGMSEKVGVRFFENSRDGLVVMNDISNSTSELIDSEIKRILQESYDRAKHILLSKADEHQRLAEALLKYETLDSDEVALVIQGKDPRVLKR</sequence>
<comment type="similarity">
    <text evidence="4">In the C-terminal section; belongs to the peptidase M41 family.</text>
</comment>
<dbReference type="PROSITE" id="PS00674">
    <property type="entry name" value="AAA"/>
    <property type="match status" value="1"/>
</dbReference>
<evidence type="ECO:0000256" key="13">
    <source>
        <dbReference type="ARBA" id="ARBA00023128"/>
    </source>
</evidence>
<dbReference type="Gene3D" id="3.40.50.300">
    <property type="entry name" value="P-loop containing nucleotide triphosphate hydrolases"/>
    <property type="match status" value="1"/>
</dbReference>
<dbReference type="FunFam" id="1.10.8.60:FF:000001">
    <property type="entry name" value="ATP-dependent zinc metalloprotease FtsH"/>
    <property type="match status" value="1"/>
</dbReference>
<dbReference type="HOGENOM" id="CLU_000688_16_0_1"/>
<dbReference type="PANTHER" id="PTHR23076:SF97">
    <property type="entry name" value="ATP-DEPENDENT ZINC METALLOPROTEASE YME1L1"/>
    <property type="match status" value="1"/>
</dbReference>
<evidence type="ECO:0000256" key="1">
    <source>
        <dbReference type="ARBA" id="ARBA00001947"/>
    </source>
</evidence>
<dbReference type="FunFam" id="1.20.58.760:FF:000002">
    <property type="entry name" value="ATP-dependent zinc metalloprotease FtsH"/>
    <property type="match status" value="1"/>
</dbReference>
<keyword evidence="12" id="KW-0482">Metalloprotease</keyword>
<evidence type="ECO:0000313" key="19">
    <source>
        <dbReference type="Proteomes" id="UP000015104"/>
    </source>
</evidence>
<organism evidence="18 19">
    <name type="scientific">Tetranychus urticae</name>
    <name type="common">Two-spotted spider mite</name>
    <dbReference type="NCBI Taxonomy" id="32264"/>
    <lineage>
        <taxon>Eukaryota</taxon>
        <taxon>Metazoa</taxon>
        <taxon>Ecdysozoa</taxon>
        <taxon>Arthropoda</taxon>
        <taxon>Chelicerata</taxon>
        <taxon>Arachnida</taxon>
        <taxon>Acari</taxon>
        <taxon>Acariformes</taxon>
        <taxon>Trombidiformes</taxon>
        <taxon>Prostigmata</taxon>
        <taxon>Eleutherengona</taxon>
        <taxon>Raphignathae</taxon>
        <taxon>Tetranychoidea</taxon>
        <taxon>Tetranychidae</taxon>
        <taxon>Tetranychus</taxon>
    </lineage>
</organism>
<evidence type="ECO:0000256" key="14">
    <source>
        <dbReference type="ARBA" id="ARBA00023136"/>
    </source>
</evidence>
<keyword evidence="14" id="KW-0472">Membrane</keyword>
<evidence type="ECO:0000256" key="12">
    <source>
        <dbReference type="ARBA" id="ARBA00023049"/>
    </source>
</evidence>
<dbReference type="SUPFAM" id="SSF52540">
    <property type="entry name" value="P-loop containing nucleoside triphosphate hydrolases"/>
    <property type="match status" value="1"/>
</dbReference>
<dbReference type="GO" id="GO:0005524">
    <property type="term" value="F:ATP binding"/>
    <property type="evidence" value="ECO:0007669"/>
    <property type="project" value="UniProtKB-KW"/>
</dbReference>
<dbReference type="EnsemblMetazoa" id="tetur30g01030.1">
    <property type="protein sequence ID" value="tetur30g01030.1"/>
    <property type="gene ID" value="tetur30g01030"/>
</dbReference>
<dbReference type="Pfam" id="PF17862">
    <property type="entry name" value="AAA_lid_3"/>
    <property type="match status" value="1"/>
</dbReference>
<dbReference type="GO" id="GO:0004222">
    <property type="term" value="F:metalloendopeptidase activity"/>
    <property type="evidence" value="ECO:0007669"/>
    <property type="project" value="InterPro"/>
</dbReference>
<keyword evidence="16" id="KW-0732">Signal</keyword>
<dbReference type="CDD" id="cd19501">
    <property type="entry name" value="RecA-like_FtsH"/>
    <property type="match status" value="1"/>
</dbReference>
<dbReference type="InterPro" id="IPR041569">
    <property type="entry name" value="AAA_lid_3"/>
</dbReference>
<dbReference type="Proteomes" id="UP000015104">
    <property type="component" value="Unassembled WGS sequence"/>
</dbReference>
<evidence type="ECO:0000259" key="17">
    <source>
        <dbReference type="SMART" id="SM00382"/>
    </source>
</evidence>
<dbReference type="InterPro" id="IPR005936">
    <property type="entry name" value="FtsH"/>
</dbReference>
<keyword evidence="10" id="KW-0862">Zinc</keyword>
<dbReference type="Pfam" id="PF01434">
    <property type="entry name" value="Peptidase_M41"/>
    <property type="match status" value="1"/>
</dbReference>
<dbReference type="GO" id="GO:0016887">
    <property type="term" value="F:ATP hydrolysis activity"/>
    <property type="evidence" value="ECO:0007669"/>
    <property type="project" value="InterPro"/>
</dbReference>
<dbReference type="eggNOG" id="KOG0734">
    <property type="taxonomic scope" value="Eukaryota"/>
</dbReference>
<dbReference type="STRING" id="32264.T1L0K4"/>
<evidence type="ECO:0000256" key="4">
    <source>
        <dbReference type="ARBA" id="ARBA00010044"/>
    </source>
</evidence>
<evidence type="ECO:0000313" key="18">
    <source>
        <dbReference type="EnsemblMetazoa" id="tetur30g01030.1"/>
    </source>
</evidence>
<keyword evidence="6" id="KW-0645">Protease</keyword>
<dbReference type="GO" id="GO:0005743">
    <property type="term" value="C:mitochondrial inner membrane"/>
    <property type="evidence" value="ECO:0007669"/>
    <property type="project" value="TreeGrafter"/>
</dbReference>
<dbReference type="SMART" id="SM00382">
    <property type="entry name" value="AAA"/>
    <property type="match status" value="1"/>
</dbReference>
<name>T1L0K4_TETUR</name>
<accession>T1L0K4</accession>
<evidence type="ECO:0000256" key="2">
    <source>
        <dbReference type="ARBA" id="ARBA00004173"/>
    </source>
</evidence>
<dbReference type="GO" id="GO:0006515">
    <property type="term" value="P:protein quality control for misfolded or incompletely synthesized proteins"/>
    <property type="evidence" value="ECO:0007669"/>
    <property type="project" value="TreeGrafter"/>
</dbReference>
<feature type="signal peptide" evidence="16">
    <location>
        <begin position="1"/>
        <end position="15"/>
    </location>
</feature>
<evidence type="ECO:0000256" key="8">
    <source>
        <dbReference type="ARBA" id="ARBA00022741"/>
    </source>
</evidence>
<reference evidence="19" key="1">
    <citation type="submission" date="2011-08" db="EMBL/GenBank/DDBJ databases">
        <authorList>
            <person name="Rombauts S."/>
        </authorList>
    </citation>
    <scope>NUCLEOTIDE SEQUENCE</scope>
    <source>
        <strain evidence="19">London</strain>
    </source>
</reference>
<dbReference type="AlphaFoldDB" id="T1L0K4"/>
<evidence type="ECO:0000256" key="7">
    <source>
        <dbReference type="ARBA" id="ARBA00022723"/>
    </source>
</evidence>
<dbReference type="SUPFAM" id="SSF140990">
    <property type="entry name" value="FtsH protease domain-like"/>
    <property type="match status" value="1"/>
</dbReference>
<protein>
    <recommendedName>
        <fullName evidence="17">AAA+ ATPase domain-containing protein</fullName>
    </recommendedName>
</protein>
<evidence type="ECO:0000256" key="3">
    <source>
        <dbReference type="ARBA" id="ARBA00004370"/>
    </source>
</evidence>
<dbReference type="InterPro" id="IPR037219">
    <property type="entry name" value="Peptidase_M41-like"/>
</dbReference>
<dbReference type="FunFam" id="3.40.50.300:FF:000175">
    <property type="entry name" value="ATP-dependent zinc metalloprotease FTSH 4"/>
    <property type="match status" value="1"/>
</dbReference>
<keyword evidence="13" id="KW-0496">Mitochondrion</keyword>
<evidence type="ECO:0000256" key="5">
    <source>
        <dbReference type="ARBA" id="ARBA00010550"/>
    </source>
</evidence>
<dbReference type="GO" id="GO:0004176">
    <property type="term" value="F:ATP-dependent peptidase activity"/>
    <property type="evidence" value="ECO:0007669"/>
    <property type="project" value="InterPro"/>
</dbReference>
<keyword evidence="11 15" id="KW-0067">ATP-binding</keyword>
<proteinExistence type="inferred from homology"/>
<dbReference type="InterPro" id="IPR003960">
    <property type="entry name" value="ATPase_AAA_CS"/>
</dbReference>